<feature type="region of interest" description="Disordered" evidence="1">
    <location>
        <begin position="1"/>
        <end position="32"/>
    </location>
</feature>
<name>A0A499VT83_STRAX</name>
<protein>
    <submittedName>
        <fullName evidence="2">Uncharacterized protein</fullName>
    </submittedName>
</protein>
<evidence type="ECO:0000256" key="1">
    <source>
        <dbReference type="SAM" id="MobiDB-lite"/>
    </source>
</evidence>
<dbReference type="EMBL" id="AP019621">
    <property type="protein sequence ID" value="BBJ49667.1"/>
    <property type="molecule type" value="Genomic_DNA"/>
</dbReference>
<evidence type="ECO:0000313" key="2">
    <source>
        <dbReference type="EMBL" id="BBJ49667.1"/>
    </source>
</evidence>
<accession>A0A499VT83</accession>
<proteinExistence type="predicted"/>
<feature type="compositionally biased region" description="Basic and acidic residues" evidence="1">
    <location>
        <begin position="1"/>
        <end position="12"/>
    </location>
</feature>
<sequence length="144" mass="15221">MQLGDVEEHPASDDAVAGQGDGQGARPVRRQRVRRRYATVQGAVVDDVAQRVDMAVHIAVNVHGDAVPRELHSGRVRFAVGRSGEPVLGRIGVVRRGMGVDGGGQRHRTSRPHLADGRQHLFGADGVQGAPACAAAGAVSRRCR</sequence>
<gene>
    <name evidence="2" type="ORF">SAVMC3_22960</name>
</gene>
<reference evidence="2" key="1">
    <citation type="submission" date="2019-04" db="EMBL/GenBank/DDBJ databases">
        <title>Draft genome sequences of Streptomyces avermitilis MC3.</title>
        <authorList>
            <person name="Komaki H."/>
            <person name="Tamura T."/>
            <person name="Hosoyama A."/>
        </authorList>
    </citation>
    <scope>NUCLEOTIDE SEQUENCE</scope>
    <source>
        <strain evidence="2">MC3</strain>
    </source>
</reference>
<organism evidence="2">
    <name type="scientific">Streptomyces avermitilis</name>
    <dbReference type="NCBI Taxonomy" id="33903"/>
    <lineage>
        <taxon>Bacteria</taxon>
        <taxon>Bacillati</taxon>
        <taxon>Actinomycetota</taxon>
        <taxon>Actinomycetes</taxon>
        <taxon>Kitasatosporales</taxon>
        <taxon>Streptomycetaceae</taxon>
        <taxon>Streptomyces</taxon>
    </lineage>
</organism>
<dbReference type="AlphaFoldDB" id="A0A499VT83"/>